<dbReference type="InterPro" id="IPR016205">
    <property type="entry name" value="Glycerol_DH"/>
</dbReference>
<proteinExistence type="predicted"/>
<dbReference type="Gene3D" id="3.40.50.1970">
    <property type="match status" value="1"/>
</dbReference>
<protein>
    <submittedName>
        <fullName evidence="10">Iron-containing alcohol dehydrogenase</fullName>
        <ecNumber evidence="10">1.1.1.1</ecNumber>
    </submittedName>
</protein>
<dbReference type="PANTHER" id="PTHR43616">
    <property type="entry name" value="GLYCEROL DEHYDROGENASE"/>
    <property type="match status" value="1"/>
</dbReference>
<evidence type="ECO:0000256" key="4">
    <source>
        <dbReference type="ARBA" id="ARBA00022857"/>
    </source>
</evidence>
<keyword evidence="7" id="KW-0443">Lipid metabolism</keyword>
<dbReference type="EC" id="1.1.1.1" evidence="10"/>
<keyword evidence="6" id="KW-0520">NAD</keyword>
<reference evidence="10 11" key="1">
    <citation type="journal article" date="2021" name="ISME Commun">
        <title>Automated analysis of genomic sequences facilitates high-throughput and comprehensive description of bacteria.</title>
        <authorList>
            <person name="Hitch T.C.A."/>
        </authorList>
    </citation>
    <scope>NUCLEOTIDE SEQUENCE [LARGE SCALE GENOMIC DNA]</scope>
    <source>
        <strain evidence="10 11">Sanger_109</strain>
    </source>
</reference>
<keyword evidence="5 10" id="KW-0560">Oxidoreductase</keyword>
<dbReference type="PIRSF" id="PIRSF000112">
    <property type="entry name" value="Glycerol_dehydrogenase"/>
    <property type="match status" value="1"/>
</dbReference>
<comment type="caution">
    <text evidence="10">The sequence shown here is derived from an EMBL/GenBank/DDBJ whole genome shotgun (WGS) entry which is preliminary data.</text>
</comment>
<keyword evidence="9" id="KW-1208">Phospholipid metabolism</keyword>
<keyword evidence="11" id="KW-1185">Reference proteome</keyword>
<keyword evidence="8" id="KW-0594">Phospholipid biosynthesis</keyword>
<evidence type="ECO:0000256" key="7">
    <source>
        <dbReference type="ARBA" id="ARBA00023098"/>
    </source>
</evidence>
<evidence type="ECO:0000256" key="8">
    <source>
        <dbReference type="ARBA" id="ARBA00023209"/>
    </source>
</evidence>
<dbReference type="Gene3D" id="1.20.1090.10">
    <property type="entry name" value="Dehydroquinate synthase-like - alpha domain"/>
    <property type="match status" value="1"/>
</dbReference>
<gene>
    <name evidence="10" type="ORF">OCV88_01890</name>
</gene>
<evidence type="ECO:0000256" key="9">
    <source>
        <dbReference type="ARBA" id="ARBA00023264"/>
    </source>
</evidence>
<evidence type="ECO:0000256" key="1">
    <source>
        <dbReference type="ARBA" id="ARBA00022490"/>
    </source>
</evidence>
<dbReference type="InterPro" id="IPR032837">
    <property type="entry name" value="G1PDH"/>
</dbReference>
<dbReference type="Pfam" id="PF13685">
    <property type="entry name" value="Fe-ADH_2"/>
    <property type="match status" value="1"/>
</dbReference>
<dbReference type="RefSeq" id="WP_158423933.1">
    <property type="nucleotide sequence ID" value="NZ_JAOQJQ010000001.1"/>
</dbReference>
<organism evidence="10 11">
    <name type="scientific">Brotonthovivens ammoniilytica</name>
    <dbReference type="NCBI Taxonomy" id="2981725"/>
    <lineage>
        <taxon>Bacteria</taxon>
        <taxon>Bacillati</taxon>
        <taxon>Bacillota</taxon>
        <taxon>Clostridia</taxon>
        <taxon>Lachnospirales</taxon>
        <taxon>Lachnospiraceae</taxon>
        <taxon>Brotonthovivens</taxon>
    </lineage>
</organism>
<evidence type="ECO:0000256" key="5">
    <source>
        <dbReference type="ARBA" id="ARBA00023002"/>
    </source>
</evidence>
<dbReference type="Proteomes" id="UP001652442">
    <property type="component" value="Unassembled WGS sequence"/>
</dbReference>
<keyword evidence="1" id="KW-0963">Cytoplasm</keyword>
<dbReference type="GO" id="GO:0004022">
    <property type="term" value="F:alcohol dehydrogenase (NAD+) activity"/>
    <property type="evidence" value="ECO:0007669"/>
    <property type="project" value="UniProtKB-EC"/>
</dbReference>
<evidence type="ECO:0000313" key="10">
    <source>
        <dbReference type="EMBL" id="MCU6761086.1"/>
    </source>
</evidence>
<keyword evidence="4" id="KW-0521">NADP</keyword>
<keyword evidence="2" id="KW-0444">Lipid biosynthesis</keyword>
<evidence type="ECO:0000313" key="11">
    <source>
        <dbReference type="Proteomes" id="UP001652442"/>
    </source>
</evidence>
<accession>A0ABT2TH95</accession>
<sequence>MKRLFFPGTFCVGNDILKDFVQYTSCYGNKFVFIGDEISLGVSRQQLAGSFQDRSCTCDFITSGKLACRSEISRIQSLPQVQDADVICAVGGGGCMDIARTIANTLKKALVMVPTTASSDAPCTFVALCYSEDGSEIISDAIYHKCPDMVMVDSKIIAEAPPRLLAAGMGDAMATIYEGSTNYANPKGIGITQTAMAMCRLCKDIIVKDGMAAYRAVECKSVTTQLENVIEANCFLSGIGGLNSGCAAAHGIGDYLCKLPGGHGFLHGERVYIGLMIQMVLEQYPVEEIIKLMQFGRAAGLPVCIGDMGVENIKETAEFLAQGLQGDHFMVNLNCDYSEYILAGSIVYAQHLADHLADN</sequence>
<keyword evidence="3" id="KW-0479">Metal-binding</keyword>
<dbReference type="PANTHER" id="PTHR43616:SF5">
    <property type="entry name" value="GLYCEROL DEHYDROGENASE 1"/>
    <property type="match status" value="1"/>
</dbReference>
<evidence type="ECO:0000256" key="3">
    <source>
        <dbReference type="ARBA" id="ARBA00022723"/>
    </source>
</evidence>
<dbReference type="SUPFAM" id="SSF56796">
    <property type="entry name" value="Dehydroquinate synthase-like"/>
    <property type="match status" value="1"/>
</dbReference>
<evidence type="ECO:0000256" key="2">
    <source>
        <dbReference type="ARBA" id="ARBA00022516"/>
    </source>
</evidence>
<dbReference type="EMBL" id="JAOQJQ010000001">
    <property type="protein sequence ID" value="MCU6761086.1"/>
    <property type="molecule type" value="Genomic_DNA"/>
</dbReference>
<evidence type="ECO:0000256" key="6">
    <source>
        <dbReference type="ARBA" id="ARBA00023027"/>
    </source>
</evidence>
<name>A0ABT2TH95_9FIRM</name>